<protein>
    <submittedName>
        <fullName evidence="2">Bgt-20535</fullName>
    </submittedName>
</protein>
<reference evidence="2 3" key="1">
    <citation type="submission" date="2018-08" db="EMBL/GenBank/DDBJ databases">
        <authorList>
            <person name="Muller C M."/>
        </authorList>
    </citation>
    <scope>NUCLEOTIDE SEQUENCE [LARGE SCALE GENOMIC DNA]</scope>
</reference>
<name>A0A9X9QBM9_BLUGR</name>
<gene>
    <name evidence="2" type="ORF">BGT96224V316_LOCUS2760</name>
</gene>
<evidence type="ECO:0000256" key="1">
    <source>
        <dbReference type="SAM" id="MobiDB-lite"/>
    </source>
</evidence>
<dbReference type="EMBL" id="LR026988">
    <property type="protein sequence ID" value="VDB83564.1"/>
    <property type="molecule type" value="Genomic_DNA"/>
</dbReference>
<feature type="region of interest" description="Disordered" evidence="1">
    <location>
        <begin position="1"/>
        <end position="32"/>
    </location>
</feature>
<sequence length="32" mass="3814">MAQNLWKRRDRLIKRSTPDQGCDQPSGIRYHS</sequence>
<keyword evidence="3" id="KW-1185">Reference proteome</keyword>
<dbReference type="Proteomes" id="UP000324639">
    <property type="component" value="Chromosome Bgt_-05"/>
</dbReference>
<accession>A0A9X9QBM9</accession>
<dbReference type="AlphaFoldDB" id="A0A9X9QBM9"/>
<organism evidence="2 3">
    <name type="scientific">Blumeria graminis f. sp. tritici</name>
    <dbReference type="NCBI Taxonomy" id="62690"/>
    <lineage>
        <taxon>Eukaryota</taxon>
        <taxon>Fungi</taxon>
        <taxon>Dikarya</taxon>
        <taxon>Ascomycota</taxon>
        <taxon>Pezizomycotina</taxon>
        <taxon>Leotiomycetes</taxon>
        <taxon>Erysiphales</taxon>
        <taxon>Erysiphaceae</taxon>
        <taxon>Blumeria</taxon>
    </lineage>
</organism>
<evidence type="ECO:0000313" key="2">
    <source>
        <dbReference type="EMBL" id="VDB83564.1"/>
    </source>
</evidence>
<feature type="compositionally biased region" description="Basic residues" evidence="1">
    <location>
        <begin position="1"/>
        <end position="14"/>
    </location>
</feature>
<evidence type="ECO:0000313" key="3">
    <source>
        <dbReference type="Proteomes" id="UP000324639"/>
    </source>
</evidence>
<proteinExistence type="predicted"/>